<keyword evidence="6" id="KW-0732">Signal</keyword>
<dbReference type="PROSITE" id="PS00122">
    <property type="entry name" value="CARBOXYLESTERASE_B_1"/>
    <property type="match status" value="1"/>
</dbReference>
<dbReference type="SUPFAM" id="SSF53474">
    <property type="entry name" value="alpha/beta-Hydrolases"/>
    <property type="match status" value="1"/>
</dbReference>
<organism evidence="8">
    <name type="scientific">Holotrichia parallela</name>
    <name type="common">Dark black chafer beetle</name>
    <name type="synonym">Pedinotrichia parallela</name>
    <dbReference type="NCBI Taxonomy" id="93412"/>
    <lineage>
        <taxon>Eukaryota</taxon>
        <taxon>Metazoa</taxon>
        <taxon>Ecdysozoa</taxon>
        <taxon>Arthropoda</taxon>
        <taxon>Hexapoda</taxon>
        <taxon>Insecta</taxon>
        <taxon>Pterygota</taxon>
        <taxon>Neoptera</taxon>
        <taxon>Endopterygota</taxon>
        <taxon>Coleoptera</taxon>
        <taxon>Polyphaga</taxon>
        <taxon>Scarabaeiformia</taxon>
        <taxon>Scarabaeidae</taxon>
        <taxon>Melolonthinae</taxon>
        <taxon>Holotrichia</taxon>
    </lineage>
</organism>
<evidence type="ECO:0000256" key="6">
    <source>
        <dbReference type="RuleBase" id="RU361235"/>
    </source>
</evidence>
<keyword evidence="4" id="KW-1015">Disulfide bond</keyword>
<proteinExistence type="evidence at transcript level"/>
<evidence type="ECO:0000256" key="5">
    <source>
        <dbReference type="ARBA" id="ARBA00023180"/>
    </source>
</evidence>
<dbReference type="PROSITE" id="PS00941">
    <property type="entry name" value="CARBOXYLESTERASE_B_2"/>
    <property type="match status" value="1"/>
</dbReference>
<reference evidence="8" key="1">
    <citation type="submission" date="2019-08" db="EMBL/GenBank/DDBJ databases">
        <authorList>
            <person name="Yi J."/>
            <person name="Wang S."/>
            <person name="Xi J."/>
        </authorList>
    </citation>
    <scope>NUCLEOTIDE SEQUENCE</scope>
</reference>
<keyword evidence="3 6" id="KW-0378">Hydrolase</keyword>
<feature type="domain" description="Carboxylesterase type B" evidence="7">
    <location>
        <begin position="23"/>
        <end position="537"/>
    </location>
</feature>
<dbReference type="InterPro" id="IPR029058">
    <property type="entry name" value="AB_hydrolase_fold"/>
</dbReference>
<keyword evidence="2" id="KW-0719">Serine esterase</keyword>
<feature type="signal peptide" evidence="6">
    <location>
        <begin position="1"/>
        <end position="17"/>
    </location>
</feature>
<sequence>MISRGVVSVLLIGCCCALSENYPFVSTSLGNITGVYEESYSDRIYSAFYSIPFAKPPVGELRFQEPQPISSWSGTWNASIKDIFCVQVVHTMKPGGDYIGDEDCLYLSVFVPNEDPGSIKEPLDVIVHVHGGAFMFGSANSYAGPAFLMDRDVILVTISYRLGVLGFLSTEDGVVPGNNGMKDQVLALKWIRDHIKSFGGNPESVTLTGLSAGGASVHLHYLSPLSRGLFARGVSFSGNALAPWVLQEEPLLKARMLGAQVGCAQQETKELVNCLKQRSTYQLVESVKILRPWLFNPFSPFGVVVEKGGDNRFLEEHPYLLLKNGKFYDVPWIISSTAEEGLYPAAEFATDHNYFKDLEERWLELAPFVLDYNYTVAAGKKDDVSKKIKRAYLKKKRISSETFRVFVDMMSDRLFCISAEIAAKMHAFQARSPVYFYYFAYLGDEIESFSIHFTKEDQRDGVSHGDDVMYIFSNPQTPIIPRLPHLDELMKEKLLNMLTSFSSTNVPHMSKVDWEPVGKRDPVKMLYIRNPKDMSMEKITKIERHRSMWASIPFAENEGLFPTAKDEL</sequence>
<dbReference type="PANTHER" id="PTHR43142:SF1">
    <property type="entry name" value="CARBOXYLIC ESTER HYDROLASE"/>
    <property type="match status" value="1"/>
</dbReference>
<evidence type="ECO:0000256" key="1">
    <source>
        <dbReference type="ARBA" id="ARBA00005964"/>
    </source>
</evidence>
<keyword evidence="5" id="KW-0325">Glycoprotein</keyword>
<dbReference type="Gene3D" id="3.40.50.1820">
    <property type="entry name" value="alpha/beta hydrolase"/>
    <property type="match status" value="1"/>
</dbReference>
<accession>A0A6G7SJK8</accession>
<dbReference type="GO" id="GO:0052689">
    <property type="term" value="F:carboxylic ester hydrolase activity"/>
    <property type="evidence" value="ECO:0007669"/>
    <property type="project" value="UniProtKB-KW"/>
</dbReference>
<evidence type="ECO:0000259" key="7">
    <source>
        <dbReference type="Pfam" id="PF00135"/>
    </source>
</evidence>
<evidence type="ECO:0000256" key="3">
    <source>
        <dbReference type="ARBA" id="ARBA00022801"/>
    </source>
</evidence>
<dbReference type="EMBL" id="MN256351">
    <property type="protein sequence ID" value="QIK02114.1"/>
    <property type="molecule type" value="mRNA"/>
</dbReference>
<dbReference type="CDD" id="cd00312">
    <property type="entry name" value="Esterase_lipase"/>
    <property type="match status" value="1"/>
</dbReference>
<dbReference type="InterPro" id="IPR002018">
    <property type="entry name" value="CarbesteraseB"/>
</dbReference>
<evidence type="ECO:0000256" key="4">
    <source>
        <dbReference type="ARBA" id="ARBA00023157"/>
    </source>
</evidence>
<comment type="similarity">
    <text evidence="1 6">Belongs to the type-B carboxylesterase/lipase family.</text>
</comment>
<evidence type="ECO:0000313" key="8">
    <source>
        <dbReference type="EMBL" id="QIK02114.1"/>
    </source>
</evidence>
<dbReference type="InterPro" id="IPR019826">
    <property type="entry name" value="Carboxylesterase_B_AS"/>
</dbReference>
<dbReference type="AlphaFoldDB" id="A0A6G7SJK8"/>
<dbReference type="PANTHER" id="PTHR43142">
    <property type="entry name" value="CARBOXYLIC ESTER HYDROLASE"/>
    <property type="match status" value="1"/>
</dbReference>
<name>A0A6G7SJK8_HOLPA</name>
<dbReference type="InterPro" id="IPR019819">
    <property type="entry name" value="Carboxylesterase_B_CS"/>
</dbReference>
<dbReference type="Pfam" id="PF00135">
    <property type="entry name" value="COesterase"/>
    <property type="match status" value="1"/>
</dbReference>
<dbReference type="EC" id="3.1.1.-" evidence="6"/>
<protein>
    <recommendedName>
        <fullName evidence="6">Carboxylic ester hydrolase</fullName>
        <ecNumber evidence="6">3.1.1.-</ecNumber>
    </recommendedName>
</protein>
<evidence type="ECO:0000256" key="2">
    <source>
        <dbReference type="ARBA" id="ARBA00022487"/>
    </source>
</evidence>
<feature type="chain" id="PRO_5026375783" description="Carboxylic ester hydrolase" evidence="6">
    <location>
        <begin position="18"/>
        <end position="568"/>
    </location>
</feature>